<gene>
    <name evidence="13" type="ORF">EVEC_LOCUS2173</name>
</gene>
<evidence type="ECO:0000256" key="8">
    <source>
        <dbReference type="ARBA" id="ARBA00023242"/>
    </source>
</evidence>
<dbReference type="GO" id="GO:0031573">
    <property type="term" value="P:mitotic intra-S DNA damage checkpoint signaling"/>
    <property type="evidence" value="ECO:0007669"/>
    <property type="project" value="TreeGrafter"/>
</dbReference>
<dbReference type="GO" id="GO:0000076">
    <property type="term" value="P:DNA replication checkpoint signaling"/>
    <property type="evidence" value="ECO:0007669"/>
    <property type="project" value="TreeGrafter"/>
</dbReference>
<dbReference type="Gene3D" id="3.70.10.10">
    <property type="match status" value="1"/>
</dbReference>
<evidence type="ECO:0000313" key="13">
    <source>
        <dbReference type="EMBL" id="VDD87030.1"/>
    </source>
</evidence>
<reference evidence="13 14" key="2">
    <citation type="submission" date="2018-10" db="EMBL/GenBank/DDBJ databases">
        <authorList>
            <consortium name="Pathogen Informatics"/>
        </authorList>
    </citation>
    <scope>NUCLEOTIDE SEQUENCE [LARGE SCALE GENOMIC DNA]</scope>
</reference>
<dbReference type="OrthoDB" id="60092at2759"/>
<evidence type="ECO:0000256" key="5">
    <source>
        <dbReference type="ARBA" id="ARBA00022763"/>
    </source>
</evidence>
<keyword evidence="3" id="KW-0597">Phosphoprotein</keyword>
<dbReference type="FunFam" id="3.70.10.10:FF:000005">
    <property type="entry name" value="Cell cycle checkpoint control protein"/>
    <property type="match status" value="1"/>
</dbReference>
<keyword evidence="5" id="KW-0227">DNA damage</keyword>
<evidence type="ECO:0000256" key="2">
    <source>
        <dbReference type="ARBA" id="ARBA00008494"/>
    </source>
</evidence>
<dbReference type="PANTHER" id="PTHR15237">
    <property type="entry name" value="DNA REPAIR PROTEIN RAD9"/>
    <property type="match status" value="1"/>
</dbReference>
<dbReference type="GO" id="GO:0071479">
    <property type="term" value="P:cellular response to ionizing radiation"/>
    <property type="evidence" value="ECO:0007669"/>
    <property type="project" value="TreeGrafter"/>
</dbReference>
<evidence type="ECO:0000256" key="4">
    <source>
        <dbReference type="ARBA" id="ARBA00022722"/>
    </source>
</evidence>
<dbReference type="GO" id="GO:0004527">
    <property type="term" value="F:exonuclease activity"/>
    <property type="evidence" value="ECO:0007669"/>
    <property type="project" value="UniProtKB-KW"/>
</dbReference>
<dbReference type="PANTHER" id="PTHR15237:SF0">
    <property type="entry name" value="CELL CYCLE CHECKPOINT CONTROL PROTEIN"/>
    <property type="match status" value="1"/>
</dbReference>
<evidence type="ECO:0000256" key="12">
    <source>
        <dbReference type="SAM" id="MobiDB-lite"/>
    </source>
</evidence>
<dbReference type="WBParaSite" id="EVEC_0000246501-mRNA-1">
    <property type="protein sequence ID" value="EVEC_0000246501-mRNA-1"/>
    <property type="gene ID" value="EVEC_0000246501"/>
</dbReference>
<accession>A0A0N4UY27</accession>
<evidence type="ECO:0000256" key="3">
    <source>
        <dbReference type="ARBA" id="ARBA00022553"/>
    </source>
</evidence>
<keyword evidence="6" id="KW-0378">Hydrolase</keyword>
<evidence type="ECO:0000256" key="1">
    <source>
        <dbReference type="ARBA" id="ARBA00004123"/>
    </source>
</evidence>
<evidence type="ECO:0000256" key="10">
    <source>
        <dbReference type="ARBA" id="ARBA00069752"/>
    </source>
</evidence>
<dbReference type="InterPro" id="IPR046938">
    <property type="entry name" value="DNA_clamp_sf"/>
</dbReference>
<keyword evidence="7" id="KW-0269">Exonuclease</keyword>
<evidence type="ECO:0000313" key="14">
    <source>
        <dbReference type="Proteomes" id="UP000274131"/>
    </source>
</evidence>
<evidence type="ECO:0000313" key="15">
    <source>
        <dbReference type="WBParaSite" id="EVEC_0000246501-mRNA-1"/>
    </source>
</evidence>
<comment type="subcellular location">
    <subcellularLocation>
        <location evidence="1">Nucleus</location>
    </subcellularLocation>
</comment>
<dbReference type="GO" id="GO:0006281">
    <property type="term" value="P:DNA repair"/>
    <property type="evidence" value="ECO:0007669"/>
    <property type="project" value="TreeGrafter"/>
</dbReference>
<dbReference type="InterPro" id="IPR007268">
    <property type="entry name" value="Rad9/Ddc1"/>
</dbReference>
<keyword evidence="4" id="KW-0540">Nuclease</keyword>
<evidence type="ECO:0000256" key="7">
    <source>
        <dbReference type="ARBA" id="ARBA00022839"/>
    </source>
</evidence>
<evidence type="ECO:0000256" key="11">
    <source>
        <dbReference type="ARBA" id="ARBA00079896"/>
    </source>
</evidence>
<dbReference type="Pfam" id="PF04139">
    <property type="entry name" value="Rad9"/>
    <property type="match status" value="1"/>
</dbReference>
<protein>
    <recommendedName>
        <fullName evidence="10">Cell cycle checkpoint control protein RAD9A</fullName>
    </recommendedName>
    <alternativeName>
        <fullName evidence="11">DNA repair exonuclease rad9 homolog A</fullName>
    </alternativeName>
</protein>
<comment type="function">
    <text evidence="9">Component of the 9-1-1 cell-cycle checkpoint response complex that plays a major role in DNA repair. The 9-1-1 complex is recruited to DNA lesion upon damage by the RAD17-replication factor C (RFC) clamp loader complex. Acts then as a sliding clamp platform on DNA for several proteins involved in long-patch base excision repair (LP-BER). The 9-1-1 complex stimulates DNA polymerase beta (POLB) activity by increasing its affinity for the 3'-OH end of the primer-template and stabilizes POLB to those sites where LP-BER proceeds; endonuclease FEN1 cleavage activity on substrates with double, nick, or gap flaps of distinct sequences and lengths; and DNA ligase I (LIG1) on long-patch base excision repair substrates. The 9-1-1 complex is necessary for the recruitment of RHNO1 to sites of double-stranded breaks (DSB) occurring during the S phase. RAD9A possesses 3'-&gt;5' double stranded DNA exonuclease activity.</text>
</comment>
<dbReference type="SUPFAM" id="SSF55979">
    <property type="entry name" value="DNA clamp"/>
    <property type="match status" value="1"/>
</dbReference>
<dbReference type="AlphaFoldDB" id="A0A0N4UY27"/>
<sequence length="450" mass="50004">MGTSGKDGGNVSQVETYRNGAVFTMQRNFKIFARAVFALNRIGDELYLEPSREGLALRSLNCSKSAYAAFLFSTTFFASYDVDQIRDSENNLCRISMKPALMAFKCAKTLEKSVLACSLFINPKADTMLVQLTHTYDIVKSHEIPLLECTTAFRNIVDKADLKYNLTASSSLLLSLLSEIRQDTSDVTFKAGKEVFAVKNYINRDHELEKLVKTEVKVPTTEFGRFNVSQEVEITVNLKEIKAFVVYADYLQSPLNLYFEEAGSPLVIALENDVHFTGELVVATVDKNYTIFEPSYLRPQPVEQREPLKENVQVFCPSTSEVGKHLSTAASVQPFDQRGPLDEDDVQVLCSSASGGSKRPSTDPGTSSSSTFAKKRLEEPSMQENQATNPAVVETGIDHEKTPTSKTFATQNSSDSKFRQYFLSSSQRTLDASQIFMDKTVLAPDSDEEG</sequence>
<proteinExistence type="inferred from homology"/>
<keyword evidence="8" id="KW-0539">Nucleus</keyword>
<organism evidence="15">
    <name type="scientific">Enterobius vermicularis</name>
    <name type="common">Human pinworm</name>
    <dbReference type="NCBI Taxonomy" id="51028"/>
    <lineage>
        <taxon>Eukaryota</taxon>
        <taxon>Metazoa</taxon>
        <taxon>Ecdysozoa</taxon>
        <taxon>Nematoda</taxon>
        <taxon>Chromadorea</taxon>
        <taxon>Rhabditida</taxon>
        <taxon>Spirurina</taxon>
        <taxon>Oxyuridomorpha</taxon>
        <taxon>Oxyuroidea</taxon>
        <taxon>Oxyuridae</taxon>
        <taxon>Enterobius</taxon>
    </lineage>
</organism>
<dbReference type="GO" id="GO:0030896">
    <property type="term" value="C:checkpoint clamp complex"/>
    <property type="evidence" value="ECO:0007669"/>
    <property type="project" value="InterPro"/>
</dbReference>
<keyword evidence="14" id="KW-1185">Reference proteome</keyword>
<evidence type="ECO:0000256" key="6">
    <source>
        <dbReference type="ARBA" id="ARBA00022801"/>
    </source>
</evidence>
<dbReference type="Proteomes" id="UP000274131">
    <property type="component" value="Unassembled WGS sequence"/>
</dbReference>
<comment type="similarity">
    <text evidence="2">Belongs to the rad9 family.</text>
</comment>
<reference evidence="15" key="1">
    <citation type="submission" date="2017-02" db="UniProtKB">
        <authorList>
            <consortium name="WormBaseParasite"/>
        </authorList>
    </citation>
    <scope>IDENTIFICATION</scope>
</reference>
<evidence type="ECO:0000256" key="9">
    <source>
        <dbReference type="ARBA" id="ARBA00059283"/>
    </source>
</evidence>
<feature type="region of interest" description="Disordered" evidence="12">
    <location>
        <begin position="351"/>
        <end position="371"/>
    </location>
</feature>
<name>A0A0N4UY27_ENTVE</name>
<dbReference type="STRING" id="51028.A0A0N4UY27"/>
<dbReference type="EMBL" id="UXUI01007332">
    <property type="protein sequence ID" value="VDD87030.1"/>
    <property type="molecule type" value="Genomic_DNA"/>
</dbReference>
<feature type="compositionally biased region" description="Low complexity" evidence="12">
    <location>
        <begin position="362"/>
        <end position="371"/>
    </location>
</feature>